<dbReference type="RefSeq" id="WP_136135841.1">
    <property type="nucleotide sequence ID" value="NZ_SDGV01000002.1"/>
</dbReference>
<reference evidence="1 2" key="1">
    <citation type="submission" date="2019-01" db="EMBL/GenBank/DDBJ databases">
        <title>Vagococcus silagei sp. nov. isolated from brewer's grain.</title>
        <authorList>
            <person name="Guu J.-R."/>
        </authorList>
    </citation>
    <scope>NUCLEOTIDE SEQUENCE [LARGE SCALE GENOMIC DNA]</scope>
    <source>
        <strain evidence="1 2">2B-2</strain>
    </source>
</reference>
<accession>A0A4V3TVA8</accession>
<comment type="caution">
    <text evidence="1">The sequence shown here is derived from an EMBL/GenBank/DDBJ whole genome shotgun (WGS) entry which is preliminary data.</text>
</comment>
<organism evidence="1 2">
    <name type="scientific">Vagococcus silagei</name>
    <dbReference type="NCBI Taxonomy" id="2508885"/>
    <lineage>
        <taxon>Bacteria</taxon>
        <taxon>Bacillati</taxon>
        <taxon>Bacillota</taxon>
        <taxon>Bacilli</taxon>
        <taxon>Lactobacillales</taxon>
        <taxon>Enterococcaceae</taxon>
        <taxon>Vagococcus</taxon>
    </lineage>
</organism>
<gene>
    <name evidence="1" type="ORF">ESZ54_01160</name>
</gene>
<keyword evidence="2" id="KW-1185">Reference proteome</keyword>
<proteinExistence type="predicted"/>
<dbReference type="EMBL" id="SDGV01000002">
    <property type="protein sequence ID" value="THB62179.1"/>
    <property type="molecule type" value="Genomic_DNA"/>
</dbReference>
<dbReference type="AlphaFoldDB" id="A0A4V3TVA8"/>
<dbReference type="OrthoDB" id="2454082at2"/>
<sequence length="130" mass="15828">MYKWLKKYQTLQKQIDYLEYEILDFQLNIENLSKVPKNVVSESTDLGMKNKICEKEKELEYLIIRRQAILDFIYKFDDLESKILIKKYIENKKLFDIAEELNYSESYIYQKHSEIIKQIELIEKFTTNLP</sequence>
<evidence type="ECO:0000313" key="1">
    <source>
        <dbReference type="EMBL" id="THB62179.1"/>
    </source>
</evidence>
<protein>
    <recommendedName>
        <fullName evidence="3">DUF1492 domain-containing protein</fullName>
    </recommendedName>
</protein>
<evidence type="ECO:0008006" key="3">
    <source>
        <dbReference type="Google" id="ProtNLM"/>
    </source>
</evidence>
<name>A0A4V3TVA8_9ENTE</name>
<evidence type="ECO:0000313" key="2">
    <source>
        <dbReference type="Proteomes" id="UP000310506"/>
    </source>
</evidence>
<dbReference type="SUPFAM" id="SSF88659">
    <property type="entry name" value="Sigma3 and sigma4 domains of RNA polymerase sigma factors"/>
    <property type="match status" value="1"/>
</dbReference>
<dbReference type="InterPro" id="IPR013324">
    <property type="entry name" value="RNA_pol_sigma_r3/r4-like"/>
</dbReference>
<dbReference type="Proteomes" id="UP000310506">
    <property type="component" value="Unassembled WGS sequence"/>
</dbReference>